<evidence type="ECO:0000256" key="12">
    <source>
        <dbReference type="ARBA" id="ARBA00023136"/>
    </source>
</evidence>
<keyword evidence="10 14" id="KW-0408">Iron</keyword>
<comment type="pathway">
    <text evidence="13">Plant hormone biosynthesis.</text>
</comment>
<dbReference type="PANTHER" id="PTHR24286">
    <property type="entry name" value="CYTOCHROME P450 26"/>
    <property type="match status" value="1"/>
</dbReference>
<dbReference type="Pfam" id="PF00067">
    <property type="entry name" value="p450"/>
    <property type="match status" value="1"/>
</dbReference>
<evidence type="ECO:0000313" key="16">
    <source>
        <dbReference type="EnsemblPlants" id="EMT05251"/>
    </source>
</evidence>
<feature type="binding site" description="axial binding residue" evidence="14">
    <location>
        <position position="566"/>
    </location>
    <ligand>
        <name>heme</name>
        <dbReference type="ChEBI" id="CHEBI:30413"/>
    </ligand>
    <ligandPart>
        <name>Fe</name>
        <dbReference type="ChEBI" id="CHEBI:18248"/>
    </ligandPart>
</feature>
<evidence type="ECO:0000256" key="13">
    <source>
        <dbReference type="ARBA" id="ARBA00029441"/>
    </source>
</evidence>
<evidence type="ECO:0000256" key="2">
    <source>
        <dbReference type="ARBA" id="ARBA00004370"/>
    </source>
</evidence>
<evidence type="ECO:0000256" key="15">
    <source>
        <dbReference type="RuleBase" id="RU000461"/>
    </source>
</evidence>
<evidence type="ECO:0000256" key="4">
    <source>
        <dbReference type="ARBA" id="ARBA00010617"/>
    </source>
</evidence>
<dbReference type="InterPro" id="IPR036396">
    <property type="entry name" value="Cyt_P450_sf"/>
</dbReference>
<evidence type="ECO:0000256" key="8">
    <source>
        <dbReference type="ARBA" id="ARBA00022989"/>
    </source>
</evidence>
<dbReference type="GO" id="GO:0016705">
    <property type="term" value="F:oxidoreductase activity, acting on paired donors, with incorporation or reduction of molecular oxygen"/>
    <property type="evidence" value="ECO:0007669"/>
    <property type="project" value="InterPro"/>
</dbReference>
<dbReference type="AlphaFoldDB" id="M8AL86"/>
<dbReference type="EnsemblPlants" id="EMT05251">
    <property type="protein sequence ID" value="EMT05251"/>
    <property type="gene ID" value="F775_19595"/>
</dbReference>
<dbReference type="GO" id="GO:0016125">
    <property type="term" value="P:sterol metabolic process"/>
    <property type="evidence" value="ECO:0007669"/>
    <property type="project" value="TreeGrafter"/>
</dbReference>
<dbReference type="Gene3D" id="1.10.630.10">
    <property type="entry name" value="Cytochrome P450"/>
    <property type="match status" value="1"/>
</dbReference>
<evidence type="ECO:0000256" key="11">
    <source>
        <dbReference type="ARBA" id="ARBA00023033"/>
    </source>
</evidence>
<evidence type="ECO:0000256" key="5">
    <source>
        <dbReference type="ARBA" id="ARBA00022617"/>
    </source>
</evidence>
<dbReference type="ExpressionAtlas" id="M8AL86">
    <property type="expression patterns" value="baseline"/>
</dbReference>
<dbReference type="InterPro" id="IPR017972">
    <property type="entry name" value="Cyt_P450_CS"/>
</dbReference>
<keyword evidence="5 14" id="KW-0349">Heme</keyword>
<dbReference type="InterPro" id="IPR001128">
    <property type="entry name" value="Cyt_P450"/>
</dbReference>
<evidence type="ECO:0000256" key="10">
    <source>
        <dbReference type="ARBA" id="ARBA00023004"/>
    </source>
</evidence>
<keyword evidence="7 14" id="KW-0479">Metal-binding</keyword>
<name>M8AL86_AEGTA</name>
<dbReference type="GO" id="GO:0005506">
    <property type="term" value="F:iron ion binding"/>
    <property type="evidence" value="ECO:0007669"/>
    <property type="project" value="InterPro"/>
</dbReference>
<dbReference type="GO" id="GO:0016132">
    <property type="term" value="P:brassinosteroid biosynthetic process"/>
    <property type="evidence" value="ECO:0007669"/>
    <property type="project" value="TreeGrafter"/>
</dbReference>
<keyword evidence="8" id="KW-1133">Transmembrane helix</keyword>
<evidence type="ECO:0000256" key="14">
    <source>
        <dbReference type="PIRSR" id="PIRSR602401-1"/>
    </source>
</evidence>
<sequence length="588" mass="66543">MASVLHRGDRERRLFGDMRSLGGDVSIDYKDSIMCILSCYFRAKSRTFLVWVKGIIVFAQITGGKFQQQKFLYPSKNYMYPSKRIQPVSRTKILEPSIAASRVDSTCTQYKTRPKATLRIRAKQKSRSREVHCSFNMEDYSQVPFASLCGLAVIVAGWLAHCVYKWTNPACSTGRLPPGSVGLPLVGETFQFFKPSPSLDVPVFYKERLKRYGPVFKTSLVGQPVVVSMDAEVNRIIFQQEGKLFRSWYPDTTNNIFGKESIASYDGSFHKYIRSFASRLFGLESLRDVLLAEMDRNVKHSLAAWAAEPAIEVKDAVANMVFDLTAKKLIGFGPEKSRKLRKNFDAFFQGLVSFPLYFPGTTFYRCIQGRKNVQKVLKDLLKERLSAPEKRHGDFLDEVVNELQSGRGVVDEKFAVDLMAALLFASFATVSSSLTVAMKFLSGHPNVVESLKEEHEAILKKREDGRSGITWEEYKSMTFTAQVTNEIARVSNVAPGIFRKTLTDVQVKGYTIPAGWLVMISPMAVHLNPELFKDPLTFNPWRWQDESKKSTLLKNFMPFGGGIRLCVGAEFSRIQIALFLHALVTKYR</sequence>
<protein>
    <submittedName>
        <fullName evidence="16">Cytochrome P450 87A3</fullName>
    </submittedName>
</protein>
<keyword evidence="12" id="KW-0472">Membrane</keyword>
<accession>M8AL86</accession>
<comment type="cofactor">
    <cofactor evidence="1 14">
        <name>heme</name>
        <dbReference type="ChEBI" id="CHEBI:30413"/>
    </cofactor>
</comment>
<comment type="pathway">
    <text evidence="3">Hormone biosynthesis.</text>
</comment>
<dbReference type="GO" id="GO:0004497">
    <property type="term" value="F:monooxygenase activity"/>
    <property type="evidence" value="ECO:0007669"/>
    <property type="project" value="UniProtKB-KW"/>
</dbReference>
<keyword evidence="11 15" id="KW-0503">Monooxygenase</keyword>
<dbReference type="GO" id="GO:0016020">
    <property type="term" value="C:membrane"/>
    <property type="evidence" value="ECO:0007669"/>
    <property type="project" value="UniProtKB-SubCell"/>
</dbReference>
<dbReference type="GO" id="GO:0020037">
    <property type="term" value="F:heme binding"/>
    <property type="evidence" value="ECO:0007669"/>
    <property type="project" value="InterPro"/>
</dbReference>
<comment type="similarity">
    <text evidence="4 15">Belongs to the cytochrome P450 family.</text>
</comment>
<dbReference type="PROSITE" id="PS00086">
    <property type="entry name" value="CYTOCHROME_P450"/>
    <property type="match status" value="1"/>
</dbReference>
<dbReference type="FunFam" id="1.10.630.10:FF:000020">
    <property type="entry name" value="Cytochrome P450 family protein"/>
    <property type="match status" value="1"/>
</dbReference>
<keyword evidence="6" id="KW-0812">Transmembrane</keyword>
<proteinExistence type="inferred from homology"/>
<comment type="subcellular location">
    <subcellularLocation>
        <location evidence="2">Membrane</location>
    </subcellularLocation>
</comment>
<reference evidence="16" key="1">
    <citation type="submission" date="2015-06" db="UniProtKB">
        <authorList>
            <consortium name="EnsemblPlants"/>
        </authorList>
    </citation>
    <scope>IDENTIFICATION</scope>
</reference>
<evidence type="ECO:0000256" key="1">
    <source>
        <dbReference type="ARBA" id="ARBA00001971"/>
    </source>
</evidence>
<keyword evidence="9 15" id="KW-0560">Oxidoreductase</keyword>
<dbReference type="SUPFAM" id="SSF48264">
    <property type="entry name" value="Cytochrome P450"/>
    <property type="match status" value="1"/>
</dbReference>
<dbReference type="InterPro" id="IPR002401">
    <property type="entry name" value="Cyt_P450_E_grp-I"/>
</dbReference>
<evidence type="ECO:0000256" key="7">
    <source>
        <dbReference type="ARBA" id="ARBA00022723"/>
    </source>
</evidence>
<evidence type="ECO:0000256" key="3">
    <source>
        <dbReference type="ARBA" id="ARBA00004972"/>
    </source>
</evidence>
<dbReference type="GO" id="GO:0010268">
    <property type="term" value="P:brassinosteroid homeostasis"/>
    <property type="evidence" value="ECO:0007669"/>
    <property type="project" value="TreeGrafter"/>
</dbReference>
<organism evidence="16">
    <name type="scientific">Aegilops tauschii</name>
    <name type="common">Tausch's goatgrass</name>
    <name type="synonym">Aegilops squarrosa</name>
    <dbReference type="NCBI Taxonomy" id="37682"/>
    <lineage>
        <taxon>Eukaryota</taxon>
        <taxon>Viridiplantae</taxon>
        <taxon>Streptophyta</taxon>
        <taxon>Embryophyta</taxon>
        <taxon>Tracheophyta</taxon>
        <taxon>Spermatophyta</taxon>
        <taxon>Magnoliopsida</taxon>
        <taxon>Liliopsida</taxon>
        <taxon>Poales</taxon>
        <taxon>Poaceae</taxon>
        <taxon>BOP clade</taxon>
        <taxon>Pooideae</taxon>
        <taxon>Triticodae</taxon>
        <taxon>Triticeae</taxon>
        <taxon>Triticinae</taxon>
        <taxon>Aegilops</taxon>
    </lineage>
</organism>
<dbReference type="CDD" id="cd11043">
    <property type="entry name" value="CYP90-like"/>
    <property type="match status" value="1"/>
</dbReference>
<dbReference type="PRINTS" id="PR00463">
    <property type="entry name" value="EP450I"/>
</dbReference>
<dbReference type="PANTHER" id="PTHR24286:SF259">
    <property type="entry name" value="CYTOCHROME P450"/>
    <property type="match status" value="1"/>
</dbReference>
<evidence type="ECO:0000256" key="6">
    <source>
        <dbReference type="ARBA" id="ARBA00022692"/>
    </source>
</evidence>
<evidence type="ECO:0000256" key="9">
    <source>
        <dbReference type="ARBA" id="ARBA00023002"/>
    </source>
</evidence>